<comment type="caution">
    <text evidence="1">The sequence shown here is derived from an EMBL/GenBank/DDBJ whole genome shotgun (WGS) entry which is preliminary data.</text>
</comment>
<dbReference type="AlphaFoldDB" id="A0A4V2SDD4"/>
<sequence length="62" mass="7406">MRYRIEYADGRCCSIAISRKDLLEWLKLLKDEEITDIRKIYKNGVTDSVFEKYQNYVNRNAG</sequence>
<evidence type="ECO:0000313" key="2">
    <source>
        <dbReference type="Proteomes" id="UP000295711"/>
    </source>
</evidence>
<reference evidence="1 2" key="1">
    <citation type="submission" date="2019-03" db="EMBL/GenBank/DDBJ databases">
        <title>Genomic Encyclopedia of Type Strains, Phase IV (KMG-IV): sequencing the most valuable type-strain genomes for metagenomic binning, comparative biology and taxonomic classification.</title>
        <authorList>
            <person name="Goeker M."/>
        </authorList>
    </citation>
    <scope>NUCLEOTIDE SEQUENCE [LARGE SCALE GENOMIC DNA]</scope>
    <source>
        <strain evidence="1 2">DSM 28559</strain>
    </source>
</reference>
<dbReference type="RefSeq" id="WP_132093484.1">
    <property type="nucleotide sequence ID" value="NZ_JANKAQ010000015.1"/>
</dbReference>
<gene>
    <name evidence="1" type="ORF">EV212_11448</name>
</gene>
<protein>
    <submittedName>
        <fullName evidence="1">Uncharacterized protein</fullName>
    </submittedName>
</protein>
<evidence type="ECO:0000313" key="1">
    <source>
        <dbReference type="EMBL" id="TCO82937.1"/>
    </source>
</evidence>
<dbReference type="Proteomes" id="UP000295711">
    <property type="component" value="Unassembled WGS sequence"/>
</dbReference>
<proteinExistence type="predicted"/>
<keyword evidence="2" id="KW-1185">Reference proteome</keyword>
<dbReference type="EMBL" id="SLXA01000014">
    <property type="protein sequence ID" value="TCO82937.1"/>
    <property type="molecule type" value="Genomic_DNA"/>
</dbReference>
<organism evidence="1 2">
    <name type="scientific">Frisingicoccus caecimuris</name>
    <dbReference type="NCBI Taxonomy" id="1796636"/>
    <lineage>
        <taxon>Bacteria</taxon>
        <taxon>Bacillati</taxon>
        <taxon>Bacillota</taxon>
        <taxon>Clostridia</taxon>
        <taxon>Lachnospirales</taxon>
        <taxon>Lachnospiraceae</taxon>
        <taxon>Frisingicoccus</taxon>
    </lineage>
</organism>
<accession>A0A4V2SDD4</accession>
<name>A0A4V2SDD4_9FIRM</name>